<sequence length="306" mass="34538">MEEVLRVDQLTKTYGKQVALDQVSLSLKTGEIYGLIGRNGAGKTTLLKAIVRLIKPSSGKVSLFHSGSSREWTKALERTGAVIESPVAYDTLTAEQNLHYYCKLRGVVDEDQVVKETLDLVGLTQDRKKAYKSFSMGMKQKLGIGIALLTQPDLLILDEPINGLDPIAIGHFRQLVKRLSQEKQMTIIISSHILSELYQTASRFGFINQGRLIQEMTKEEFEQMNREYIVLQTSQVSQASRLLSEQGQSNFKVVDEETIHIFTSDQKIQPYIQLFSQADVPIDAIYFSHKNLEDYFTGIVEEKGDQ</sequence>
<comment type="caution">
    <text evidence="6">The sequence shown here is derived from an EMBL/GenBank/DDBJ whole genome shotgun (WGS) entry which is preliminary data.</text>
</comment>
<keyword evidence="3" id="KW-0547">Nucleotide-binding</keyword>
<evidence type="ECO:0000313" key="7">
    <source>
        <dbReference type="Proteomes" id="UP000326476"/>
    </source>
</evidence>
<dbReference type="PROSITE" id="PS50893">
    <property type="entry name" value="ABC_TRANSPORTER_2"/>
    <property type="match status" value="1"/>
</dbReference>
<reference evidence="7" key="1">
    <citation type="submission" date="2019-09" db="EMBL/GenBank/DDBJ databases">
        <title>Draft genome sequence assemblies of isolates from the urinary tract.</title>
        <authorList>
            <person name="Mores C.R."/>
            <person name="Putonti C."/>
            <person name="Wolfe A.J."/>
        </authorList>
    </citation>
    <scope>NUCLEOTIDE SEQUENCE [LARGE SCALE GENOMIC DNA]</scope>
    <source>
        <strain evidence="7">UMB8614</strain>
    </source>
</reference>
<accession>A0A5N1BJF5</accession>
<evidence type="ECO:0000313" key="6">
    <source>
        <dbReference type="EMBL" id="KAA9239726.1"/>
    </source>
</evidence>
<evidence type="ECO:0000256" key="2">
    <source>
        <dbReference type="ARBA" id="ARBA00022448"/>
    </source>
</evidence>
<organism evidence="6 7">
    <name type="scientific">Aerococcus tenax</name>
    <dbReference type="NCBI Taxonomy" id="3078812"/>
    <lineage>
        <taxon>Bacteria</taxon>
        <taxon>Bacillati</taxon>
        <taxon>Bacillota</taxon>
        <taxon>Bacilli</taxon>
        <taxon>Lactobacillales</taxon>
        <taxon>Aerococcaceae</taxon>
        <taxon>Aerococcus</taxon>
    </lineage>
</organism>
<dbReference type="InterPro" id="IPR027417">
    <property type="entry name" value="P-loop_NTPase"/>
</dbReference>
<keyword evidence="2" id="KW-0813">Transport</keyword>
<keyword evidence="7" id="KW-1185">Reference proteome</keyword>
<evidence type="ECO:0000256" key="3">
    <source>
        <dbReference type="ARBA" id="ARBA00022741"/>
    </source>
</evidence>
<dbReference type="EMBL" id="VYVN01000014">
    <property type="protein sequence ID" value="KAA9239726.1"/>
    <property type="molecule type" value="Genomic_DNA"/>
</dbReference>
<dbReference type="SUPFAM" id="SSF52540">
    <property type="entry name" value="P-loop containing nucleoside triphosphate hydrolases"/>
    <property type="match status" value="1"/>
</dbReference>
<dbReference type="PANTHER" id="PTHR43335">
    <property type="entry name" value="ABC TRANSPORTER, ATP-BINDING PROTEIN"/>
    <property type="match status" value="1"/>
</dbReference>
<evidence type="ECO:0000256" key="4">
    <source>
        <dbReference type="ARBA" id="ARBA00022840"/>
    </source>
</evidence>
<dbReference type="PANTHER" id="PTHR43335:SF8">
    <property type="entry name" value="ABC TRANSPORTER, ATP-BINDING PROTEIN"/>
    <property type="match status" value="1"/>
</dbReference>
<evidence type="ECO:0000259" key="5">
    <source>
        <dbReference type="PROSITE" id="PS50893"/>
    </source>
</evidence>
<name>A0A5N1BJF5_9LACT</name>
<dbReference type="Proteomes" id="UP000326476">
    <property type="component" value="Unassembled WGS sequence"/>
</dbReference>
<proteinExistence type="inferred from homology"/>
<dbReference type="GO" id="GO:0005524">
    <property type="term" value="F:ATP binding"/>
    <property type="evidence" value="ECO:0007669"/>
    <property type="project" value="UniProtKB-KW"/>
</dbReference>
<dbReference type="Pfam" id="PF00005">
    <property type="entry name" value="ABC_tran"/>
    <property type="match status" value="1"/>
</dbReference>
<dbReference type="Gene3D" id="3.40.50.300">
    <property type="entry name" value="P-loop containing nucleotide triphosphate hydrolases"/>
    <property type="match status" value="1"/>
</dbReference>
<evidence type="ECO:0000256" key="1">
    <source>
        <dbReference type="ARBA" id="ARBA00005417"/>
    </source>
</evidence>
<keyword evidence="4 6" id="KW-0067">ATP-binding</keyword>
<comment type="similarity">
    <text evidence="1">Belongs to the ABC transporter superfamily.</text>
</comment>
<gene>
    <name evidence="6" type="ORF">F6I34_06210</name>
</gene>
<dbReference type="InterPro" id="IPR003439">
    <property type="entry name" value="ABC_transporter-like_ATP-bd"/>
</dbReference>
<dbReference type="SMART" id="SM00382">
    <property type="entry name" value="AAA"/>
    <property type="match status" value="1"/>
</dbReference>
<protein>
    <submittedName>
        <fullName evidence="6">ABC transporter ATP-binding protein</fullName>
    </submittedName>
</protein>
<dbReference type="InterPro" id="IPR003593">
    <property type="entry name" value="AAA+_ATPase"/>
</dbReference>
<feature type="domain" description="ABC transporter" evidence="5">
    <location>
        <begin position="5"/>
        <end position="234"/>
    </location>
</feature>
<dbReference type="AlphaFoldDB" id="A0A5N1BJF5"/>
<dbReference type="RefSeq" id="WP_150982734.1">
    <property type="nucleotide sequence ID" value="NZ_VYVN01000014.1"/>
</dbReference>
<dbReference type="GO" id="GO:0016887">
    <property type="term" value="F:ATP hydrolysis activity"/>
    <property type="evidence" value="ECO:0007669"/>
    <property type="project" value="InterPro"/>
</dbReference>